<dbReference type="InterPro" id="IPR054594">
    <property type="entry name" value="Lon_lid"/>
</dbReference>
<evidence type="ECO:0000256" key="5">
    <source>
        <dbReference type="ARBA" id="ARBA00022840"/>
    </source>
</evidence>
<evidence type="ECO:0000259" key="11">
    <source>
        <dbReference type="PROSITE" id="PS51786"/>
    </source>
</evidence>
<evidence type="ECO:0000256" key="10">
    <source>
        <dbReference type="SAM" id="MobiDB-lite"/>
    </source>
</evidence>
<feature type="compositionally biased region" description="Acidic residues" evidence="10">
    <location>
        <begin position="176"/>
        <end position="191"/>
    </location>
</feature>
<dbReference type="EC" id="3.4.21.-" evidence="8"/>
<feature type="compositionally biased region" description="Basic and acidic residues" evidence="10">
    <location>
        <begin position="164"/>
        <end position="175"/>
    </location>
</feature>
<dbReference type="Pfam" id="PF02190">
    <property type="entry name" value="LON_substr_bdg"/>
    <property type="match status" value="1"/>
</dbReference>
<dbReference type="Pfam" id="PF00004">
    <property type="entry name" value="AAA"/>
    <property type="match status" value="1"/>
</dbReference>
<dbReference type="Gene3D" id="3.40.50.300">
    <property type="entry name" value="P-loop containing nucleotide triphosphate hydrolases"/>
    <property type="match status" value="1"/>
</dbReference>
<sequence>MCRLVVEGRSRFTVERFEQTSPLLVATVRLVEEERDAQAHDVSVLALMRNIQERLSELLKSGPEGGRARQLRLPSSAAGLVGVAGATLGQVPVAERQRILDLRGVKERLEYVLELVQRESEARRISGEINAGIQKTREQELKRVVLQRQIQEVQKDLRRVRVRVQREAGDPSREGAEDDLGNSDGEEEEDEVNRLSDKIAKAGLPPDALRVAKKELRRLKGIQPQHPEYTITHSYLELLSVLPWQTSSEDCFDLAHARSVLDDDHRGLDKVKVRILEFLAVQKMRGNMQGPILCLHGPPGIGKTSLGRSISRAMGRKFHRIALGGVRDEAELRGHRRTYIGSMPGVIIQAFQALSVNNPVILLDEVDKMSQNSMFNPQATLLEILDPEQNSTFKDHYLNMPFDLSKVLFICTANDTSLIDRPLLDRMEILELSGYTPEEKMSITASHLLPKQRRLHALEPPRPGGAGEGGEDLPAVALEPLGAAAELPPRLHVTQDAVLGIIGRWTSESGVRGLERRLAQICRWAALRLQGVNLPLHAGTERDHAQEEALSACGPDEEGLITVDAQHLPYIIGSEMFELDIAERLVVGVAMGLSVSATGGQLLFVEATRSRGANRLTVTGQLGKVMAESVETALSLLRSRFVRVDAGRGDVLGEVGPLFSGEDIHVHFPAGGIPKDGPSAGVAVLLALASLWLNRPSPGRHRGDWGGQPPGPGAARGRHPGQGAGCPEGRGPARPHPVGEQAQRAGGRARKGPAGHGGALRQARRRGPRVGLQGGRGQRHRRGGRRRAGACVPEGETLSSMYIAGGG</sequence>
<dbReference type="PROSITE" id="PS51787">
    <property type="entry name" value="LON_N"/>
    <property type="match status" value="1"/>
</dbReference>
<keyword evidence="1 7" id="KW-0645">Protease</keyword>
<dbReference type="InterPro" id="IPR004815">
    <property type="entry name" value="Lon_bac/euk-typ"/>
</dbReference>
<dbReference type="InterPro" id="IPR014721">
    <property type="entry name" value="Ribsml_uS5_D2-typ_fold_subgr"/>
</dbReference>
<dbReference type="PRINTS" id="PR00830">
    <property type="entry name" value="ENDOLAPTASE"/>
</dbReference>
<dbReference type="InterPro" id="IPR027417">
    <property type="entry name" value="P-loop_NTPase"/>
</dbReference>
<feature type="coiled-coil region" evidence="9">
    <location>
        <begin position="136"/>
        <end position="163"/>
    </location>
</feature>
<dbReference type="InterPro" id="IPR003593">
    <property type="entry name" value="AAA+_ATPase"/>
</dbReference>
<organism evidence="13 14">
    <name type="scientific">Prorocentrum cordatum</name>
    <dbReference type="NCBI Taxonomy" id="2364126"/>
    <lineage>
        <taxon>Eukaryota</taxon>
        <taxon>Sar</taxon>
        <taxon>Alveolata</taxon>
        <taxon>Dinophyceae</taxon>
        <taxon>Prorocentrales</taxon>
        <taxon>Prorocentraceae</taxon>
        <taxon>Prorocentrum</taxon>
    </lineage>
</organism>
<keyword evidence="2 7" id="KW-0547">Nucleotide-binding</keyword>
<dbReference type="PANTHER" id="PTHR10046">
    <property type="entry name" value="ATP DEPENDENT LON PROTEASE FAMILY MEMBER"/>
    <property type="match status" value="1"/>
</dbReference>
<protein>
    <recommendedName>
        <fullName evidence="8">Lon protease homolog</fullName>
        <ecNumber evidence="8">3.4.21.-</ecNumber>
    </recommendedName>
</protein>
<dbReference type="CDD" id="cd19500">
    <property type="entry name" value="RecA-like_Lon"/>
    <property type="match status" value="1"/>
</dbReference>
<dbReference type="InterPro" id="IPR003959">
    <property type="entry name" value="ATPase_AAA_core"/>
</dbReference>
<accession>A0ABN9X358</accession>
<dbReference type="Proteomes" id="UP001189429">
    <property type="component" value="Unassembled WGS sequence"/>
</dbReference>
<keyword evidence="4 7" id="KW-0720">Serine protease</keyword>
<keyword evidence="3 7" id="KW-0378">Hydrolase</keyword>
<proteinExistence type="inferred from homology"/>
<dbReference type="EMBL" id="CAUYUJ010019800">
    <property type="protein sequence ID" value="CAK0893743.1"/>
    <property type="molecule type" value="Genomic_DNA"/>
</dbReference>
<feature type="region of interest" description="Disordered" evidence="10">
    <location>
        <begin position="699"/>
        <end position="793"/>
    </location>
</feature>
<dbReference type="InterPro" id="IPR020568">
    <property type="entry name" value="Ribosomal_Su5_D2-typ_SF"/>
</dbReference>
<dbReference type="Gene3D" id="1.20.5.5270">
    <property type="match status" value="1"/>
</dbReference>
<dbReference type="Gene3D" id="1.10.8.60">
    <property type="match status" value="1"/>
</dbReference>
<feature type="compositionally biased region" description="Basic residues" evidence="10">
    <location>
        <begin position="777"/>
        <end position="788"/>
    </location>
</feature>
<evidence type="ECO:0000259" key="12">
    <source>
        <dbReference type="PROSITE" id="PS51787"/>
    </source>
</evidence>
<evidence type="ECO:0000256" key="8">
    <source>
        <dbReference type="RuleBase" id="RU000592"/>
    </source>
</evidence>
<evidence type="ECO:0000256" key="4">
    <source>
        <dbReference type="ARBA" id="ARBA00022825"/>
    </source>
</evidence>
<keyword evidence="14" id="KW-1185">Reference proteome</keyword>
<evidence type="ECO:0000256" key="9">
    <source>
        <dbReference type="SAM" id="Coils"/>
    </source>
</evidence>
<comment type="caution">
    <text evidence="13">The sequence shown here is derived from an EMBL/GenBank/DDBJ whole genome shotgun (WGS) entry which is preliminary data.</text>
</comment>
<evidence type="ECO:0000256" key="7">
    <source>
        <dbReference type="RuleBase" id="RU000591"/>
    </source>
</evidence>
<dbReference type="InterPro" id="IPR008268">
    <property type="entry name" value="Peptidase_S16_AS"/>
</dbReference>
<evidence type="ECO:0000313" key="13">
    <source>
        <dbReference type="EMBL" id="CAK0893743.1"/>
    </source>
</evidence>
<evidence type="ECO:0000313" key="14">
    <source>
        <dbReference type="Proteomes" id="UP001189429"/>
    </source>
</evidence>
<dbReference type="Gene3D" id="1.20.58.1480">
    <property type="match status" value="1"/>
</dbReference>
<dbReference type="PIRSF" id="PIRSF001174">
    <property type="entry name" value="Lon_proteas"/>
    <property type="match status" value="1"/>
</dbReference>
<keyword evidence="9" id="KW-0175">Coiled coil</keyword>
<comment type="caution">
    <text evidence="6">Lacks conserved residue(s) required for the propagation of feature annotation.</text>
</comment>
<comment type="similarity">
    <text evidence="7">Belongs to the peptidase S16 family.</text>
</comment>
<dbReference type="SUPFAM" id="SSF88697">
    <property type="entry name" value="PUA domain-like"/>
    <property type="match status" value="1"/>
</dbReference>
<reference evidence="13" key="1">
    <citation type="submission" date="2023-10" db="EMBL/GenBank/DDBJ databases">
        <authorList>
            <person name="Chen Y."/>
            <person name="Shah S."/>
            <person name="Dougan E. K."/>
            <person name="Thang M."/>
            <person name="Chan C."/>
        </authorList>
    </citation>
    <scope>NUCLEOTIDE SEQUENCE [LARGE SCALE GENOMIC DNA]</scope>
</reference>
<dbReference type="Pfam" id="PF22667">
    <property type="entry name" value="Lon_lid"/>
    <property type="match status" value="1"/>
</dbReference>
<evidence type="ECO:0000256" key="2">
    <source>
        <dbReference type="ARBA" id="ARBA00022741"/>
    </source>
</evidence>
<feature type="domain" description="Lon N-terminal" evidence="12">
    <location>
        <begin position="1"/>
        <end position="120"/>
    </location>
</feature>
<dbReference type="SMART" id="SM00382">
    <property type="entry name" value="AAA"/>
    <property type="match status" value="1"/>
</dbReference>
<feature type="region of interest" description="Disordered" evidence="10">
    <location>
        <begin position="164"/>
        <end position="199"/>
    </location>
</feature>
<dbReference type="PROSITE" id="PS01046">
    <property type="entry name" value="LON_SER"/>
    <property type="match status" value="1"/>
</dbReference>
<dbReference type="PROSITE" id="PS51786">
    <property type="entry name" value="LON_PROTEOLYTIC"/>
    <property type="match status" value="1"/>
</dbReference>
<gene>
    <name evidence="13" type="ORF">PCOR1329_LOCUS72999</name>
</gene>
<dbReference type="Pfam" id="PF05362">
    <property type="entry name" value="Lon_C"/>
    <property type="match status" value="1"/>
</dbReference>
<evidence type="ECO:0000256" key="1">
    <source>
        <dbReference type="ARBA" id="ARBA00022670"/>
    </source>
</evidence>
<dbReference type="InterPro" id="IPR015947">
    <property type="entry name" value="PUA-like_sf"/>
</dbReference>
<dbReference type="SUPFAM" id="SSF54211">
    <property type="entry name" value="Ribosomal protein S5 domain 2-like"/>
    <property type="match status" value="1"/>
</dbReference>
<dbReference type="SUPFAM" id="SSF52540">
    <property type="entry name" value="P-loop containing nucleoside triphosphate hydrolases"/>
    <property type="match status" value="1"/>
</dbReference>
<dbReference type="InterPro" id="IPR027065">
    <property type="entry name" value="Lon_Prtase"/>
</dbReference>
<keyword evidence="5 7" id="KW-0067">ATP-binding</keyword>
<feature type="domain" description="Lon proteolytic" evidence="11">
    <location>
        <begin position="584"/>
        <end position="696"/>
    </location>
</feature>
<dbReference type="InterPro" id="IPR008269">
    <property type="entry name" value="Lon_proteolytic"/>
</dbReference>
<dbReference type="Gene3D" id="3.30.230.10">
    <property type="match status" value="1"/>
</dbReference>
<dbReference type="InterPro" id="IPR003111">
    <property type="entry name" value="Lon_prtase_N"/>
</dbReference>
<evidence type="ECO:0000256" key="3">
    <source>
        <dbReference type="ARBA" id="ARBA00022801"/>
    </source>
</evidence>
<evidence type="ECO:0000256" key="6">
    <source>
        <dbReference type="PROSITE-ProRule" id="PRU01122"/>
    </source>
</evidence>
<feature type="non-terminal residue" evidence="13">
    <location>
        <position position="807"/>
    </location>
</feature>
<name>A0ABN9X358_9DINO</name>